<dbReference type="Proteomes" id="UP001143474">
    <property type="component" value="Unassembled WGS sequence"/>
</dbReference>
<evidence type="ECO:0000256" key="1">
    <source>
        <dbReference type="ARBA" id="ARBA00023125"/>
    </source>
</evidence>
<gene>
    <name evidence="4" type="ORF">GCM10017600_38120</name>
</gene>
<dbReference type="InterPro" id="IPR001647">
    <property type="entry name" value="HTH_TetR"/>
</dbReference>
<dbReference type="PROSITE" id="PS50977">
    <property type="entry name" value="HTH_TETR_2"/>
    <property type="match status" value="1"/>
</dbReference>
<dbReference type="PANTHER" id="PTHR43479:SF7">
    <property type="entry name" value="TETR-FAMILY TRANSCRIPTIONAL REGULATOR"/>
    <property type="match status" value="1"/>
</dbReference>
<evidence type="ECO:0000313" key="5">
    <source>
        <dbReference type="Proteomes" id="UP001143474"/>
    </source>
</evidence>
<dbReference type="RefSeq" id="WP_271218837.1">
    <property type="nucleotide sequence ID" value="NZ_BAAAVD010000083.1"/>
</dbReference>
<comment type="caution">
    <text evidence="4">The sequence shown here is derived from an EMBL/GenBank/DDBJ whole genome shotgun (WGS) entry which is preliminary data.</text>
</comment>
<dbReference type="Gene3D" id="1.10.357.10">
    <property type="entry name" value="Tetracycline Repressor, domain 2"/>
    <property type="match status" value="1"/>
</dbReference>
<feature type="domain" description="HTH tetR-type" evidence="3">
    <location>
        <begin position="13"/>
        <end position="73"/>
    </location>
</feature>
<reference evidence="4" key="2">
    <citation type="submission" date="2023-01" db="EMBL/GenBank/DDBJ databases">
        <authorList>
            <person name="Sun Q."/>
            <person name="Evtushenko L."/>
        </authorList>
    </citation>
    <scope>NUCLEOTIDE SEQUENCE</scope>
    <source>
        <strain evidence="4">VKM Ac-2007</strain>
    </source>
</reference>
<organism evidence="4 5">
    <name type="scientific">Streptosporangium carneum</name>
    <dbReference type="NCBI Taxonomy" id="47481"/>
    <lineage>
        <taxon>Bacteria</taxon>
        <taxon>Bacillati</taxon>
        <taxon>Actinomycetota</taxon>
        <taxon>Actinomycetes</taxon>
        <taxon>Streptosporangiales</taxon>
        <taxon>Streptosporangiaceae</taxon>
        <taxon>Streptosporangium</taxon>
    </lineage>
</organism>
<dbReference type="AlphaFoldDB" id="A0A9W6MDQ7"/>
<dbReference type="InterPro" id="IPR050624">
    <property type="entry name" value="HTH-type_Tx_Regulator"/>
</dbReference>
<dbReference type="InterPro" id="IPR039532">
    <property type="entry name" value="TetR_C_Firmicutes"/>
</dbReference>
<evidence type="ECO:0000313" key="4">
    <source>
        <dbReference type="EMBL" id="GLK10406.1"/>
    </source>
</evidence>
<dbReference type="Pfam" id="PF00440">
    <property type="entry name" value="TetR_N"/>
    <property type="match status" value="1"/>
</dbReference>
<protein>
    <submittedName>
        <fullName evidence="4">TetR family transcriptional regulator</fullName>
    </submittedName>
</protein>
<evidence type="ECO:0000259" key="3">
    <source>
        <dbReference type="PROSITE" id="PS50977"/>
    </source>
</evidence>
<feature type="DNA-binding region" description="H-T-H motif" evidence="2">
    <location>
        <begin position="36"/>
        <end position="55"/>
    </location>
</feature>
<accession>A0A9W6MDQ7</accession>
<keyword evidence="5" id="KW-1185">Reference proteome</keyword>
<reference evidence="4" key="1">
    <citation type="journal article" date="2014" name="Int. J. Syst. Evol. Microbiol.">
        <title>Complete genome sequence of Corynebacterium casei LMG S-19264T (=DSM 44701T), isolated from a smear-ripened cheese.</title>
        <authorList>
            <consortium name="US DOE Joint Genome Institute (JGI-PGF)"/>
            <person name="Walter F."/>
            <person name="Albersmeier A."/>
            <person name="Kalinowski J."/>
            <person name="Ruckert C."/>
        </authorList>
    </citation>
    <scope>NUCLEOTIDE SEQUENCE</scope>
    <source>
        <strain evidence="4">VKM Ac-2007</strain>
    </source>
</reference>
<name>A0A9W6MDQ7_9ACTN</name>
<dbReference type="PANTHER" id="PTHR43479">
    <property type="entry name" value="ACREF/ENVCD OPERON REPRESSOR-RELATED"/>
    <property type="match status" value="1"/>
</dbReference>
<dbReference type="GO" id="GO:0003677">
    <property type="term" value="F:DNA binding"/>
    <property type="evidence" value="ECO:0007669"/>
    <property type="project" value="UniProtKB-UniRule"/>
</dbReference>
<keyword evidence="1 2" id="KW-0238">DNA-binding</keyword>
<sequence length="189" mass="20514">MPEIVPEGDPRVRRTRASLRSAVLRLAEERDPDSITVAEIARLAEVNRATVYVHYRDRDDLVLDAMETAIGELAAQAAGCPYREPGPVPAPLVALFDHVGARAPLYRRMLGPYGSARFCARLREVLAAELRVPFTAGSRPPGHDDVPAEIHAGYVAGALVGVVTHWLAEQPPRPAEEIAAATWNLVRGS</sequence>
<dbReference type="SUPFAM" id="SSF46689">
    <property type="entry name" value="Homeodomain-like"/>
    <property type="match status" value="1"/>
</dbReference>
<dbReference type="InterPro" id="IPR009057">
    <property type="entry name" value="Homeodomain-like_sf"/>
</dbReference>
<proteinExistence type="predicted"/>
<evidence type="ECO:0000256" key="2">
    <source>
        <dbReference type="PROSITE-ProRule" id="PRU00335"/>
    </source>
</evidence>
<dbReference type="Pfam" id="PF14278">
    <property type="entry name" value="TetR_C_8"/>
    <property type="match status" value="1"/>
</dbReference>
<dbReference type="EMBL" id="BSEV01000008">
    <property type="protein sequence ID" value="GLK10406.1"/>
    <property type="molecule type" value="Genomic_DNA"/>
</dbReference>